<dbReference type="Proteomes" id="UP000247555">
    <property type="component" value="Unassembled WGS sequence"/>
</dbReference>
<dbReference type="Pfam" id="PF20803">
    <property type="entry name" value="PaaX_M"/>
    <property type="match status" value="1"/>
</dbReference>
<dbReference type="InterPro" id="IPR012906">
    <property type="entry name" value="PaaX-like_N"/>
</dbReference>
<dbReference type="AlphaFoldDB" id="A0A318KNI0"/>
<dbReference type="GO" id="GO:0006351">
    <property type="term" value="P:DNA-templated transcription"/>
    <property type="evidence" value="ECO:0007669"/>
    <property type="project" value="InterPro"/>
</dbReference>
<evidence type="ECO:0000313" key="5">
    <source>
        <dbReference type="Proteomes" id="UP000247555"/>
    </source>
</evidence>
<feature type="domain" description="Transcriptional repressor PaaX-like N-terminal" evidence="1">
    <location>
        <begin position="23"/>
        <end position="88"/>
    </location>
</feature>
<evidence type="ECO:0000259" key="2">
    <source>
        <dbReference type="Pfam" id="PF08223"/>
    </source>
</evidence>
<dbReference type="InterPro" id="IPR011965">
    <property type="entry name" value="PaaX_trns_reg"/>
</dbReference>
<dbReference type="NCBIfam" id="TIGR02277">
    <property type="entry name" value="PaaX_trns_reg"/>
    <property type="match status" value="1"/>
</dbReference>
<accession>A0A318KNI0</accession>
<dbReference type="InterPro" id="IPR036388">
    <property type="entry name" value="WH-like_DNA-bd_sf"/>
</dbReference>
<feature type="domain" description="Transcriptional repressor PaaX-like C-terminal" evidence="2">
    <location>
        <begin position="198"/>
        <end position="289"/>
    </location>
</feature>
<name>A0A318KNI0_9NEIS</name>
<dbReference type="InterPro" id="IPR048846">
    <property type="entry name" value="PaaX-like_central"/>
</dbReference>
<organism evidence="4 5">
    <name type="scientific">Rivihabitans pingtungensis</name>
    <dbReference type="NCBI Taxonomy" id="1054498"/>
    <lineage>
        <taxon>Bacteria</taxon>
        <taxon>Pseudomonadati</taxon>
        <taxon>Pseudomonadota</taxon>
        <taxon>Betaproteobacteria</taxon>
        <taxon>Neisseriales</taxon>
        <taxon>Aquaspirillaceae</taxon>
        <taxon>Rivihabitans</taxon>
    </lineage>
</organism>
<evidence type="ECO:0000259" key="3">
    <source>
        <dbReference type="Pfam" id="PF20803"/>
    </source>
</evidence>
<dbReference type="RefSeq" id="WP_211309365.1">
    <property type="nucleotide sequence ID" value="NZ_QJKI01000012.1"/>
</dbReference>
<dbReference type="InterPro" id="IPR013225">
    <property type="entry name" value="PaaX_C"/>
</dbReference>
<reference evidence="4 5" key="1">
    <citation type="submission" date="2018-05" db="EMBL/GenBank/DDBJ databases">
        <title>Genomic Encyclopedia of Type Strains, Phase IV (KMG-IV): sequencing the most valuable type-strain genomes for metagenomic binning, comparative biology and taxonomic classification.</title>
        <authorList>
            <person name="Goeker M."/>
        </authorList>
    </citation>
    <scope>NUCLEOTIDE SEQUENCE [LARGE SCALE GENOMIC DNA]</scope>
    <source>
        <strain evidence="4 5">DSM 29661</strain>
    </source>
</reference>
<comment type="caution">
    <text evidence="4">The sequence shown here is derived from an EMBL/GenBank/DDBJ whole genome shotgun (WGS) entry which is preliminary data.</text>
</comment>
<feature type="domain" description="Transcriptional repressor PaaX-like central Cas2-like" evidence="3">
    <location>
        <begin position="108"/>
        <end position="163"/>
    </location>
</feature>
<dbReference type="PANTHER" id="PTHR30319:SF1">
    <property type="entry name" value="TRANSCRIPTIONAL REPRESSOR PAAX"/>
    <property type="match status" value="1"/>
</dbReference>
<evidence type="ECO:0000313" key="4">
    <source>
        <dbReference type="EMBL" id="PXX78308.1"/>
    </source>
</evidence>
<dbReference type="Gene3D" id="1.10.10.10">
    <property type="entry name" value="Winged helix-like DNA-binding domain superfamily/Winged helix DNA-binding domain"/>
    <property type="match status" value="1"/>
</dbReference>
<dbReference type="Gene3D" id="1.20.58.1460">
    <property type="match status" value="1"/>
</dbReference>
<protein>
    <submittedName>
        <fullName evidence="4">PaaX family transcriptional regulator</fullName>
    </submittedName>
</protein>
<evidence type="ECO:0000259" key="1">
    <source>
        <dbReference type="Pfam" id="PF07848"/>
    </source>
</evidence>
<gene>
    <name evidence="4" type="ORF">DFR34_11227</name>
</gene>
<dbReference type="Pfam" id="PF08223">
    <property type="entry name" value="PaaX_C"/>
    <property type="match status" value="1"/>
</dbReference>
<dbReference type="Pfam" id="PF07848">
    <property type="entry name" value="PaaX"/>
    <property type="match status" value="1"/>
</dbReference>
<dbReference type="PIRSF" id="PIRSF020623">
    <property type="entry name" value="PaaX"/>
    <property type="match status" value="1"/>
</dbReference>
<sequence>MSAELTPIQQRLEDFRQQGRVQAGSLIVSVFGDAVMPRGSRIWLGSLIRLLEPLELNERLIRTSVFRLTKEEWLCSEPAGRRTDYLLAPAGQRRFAEASRHIYAARAPQWDRRWRLIMLVGELAGKPREQLKRALFWQGFGMLGSDCFVHPSVDLTNAFDALIADGLGELLGRLKPLIAADTPYGSAASDLDMVHAAWNLNDLAAMYASFVQRYQPVLAQLRADSEHALDEESAFLLRILLIHDYRRLLLRDPELPDVLLPGDWPGHQARQLCREIYHRLLPASERHLDRHFQLANGQTPEASPTVYARFGEVDPLG</sequence>
<dbReference type="EMBL" id="QJKI01000012">
    <property type="protein sequence ID" value="PXX78308.1"/>
    <property type="molecule type" value="Genomic_DNA"/>
</dbReference>
<dbReference type="PANTHER" id="PTHR30319">
    <property type="entry name" value="PHENYLACETIC ACID REGULATOR-RELATED TRANSCRIPTIONAL REPRESSOR"/>
    <property type="match status" value="1"/>
</dbReference>
<proteinExistence type="predicted"/>
<keyword evidence="5" id="KW-1185">Reference proteome</keyword>